<feature type="transmembrane region" description="Helical" evidence="1">
    <location>
        <begin position="140"/>
        <end position="161"/>
    </location>
</feature>
<keyword evidence="1" id="KW-0472">Membrane</keyword>
<dbReference type="Proteomes" id="UP000505377">
    <property type="component" value="Chromosome"/>
</dbReference>
<feature type="transmembrane region" description="Helical" evidence="1">
    <location>
        <begin position="18"/>
        <end position="39"/>
    </location>
</feature>
<dbReference type="KEGG" id="pbro:HOP40_17740"/>
<accession>A0A6M6JJP5</accession>
<feature type="transmembrane region" description="Helical" evidence="1">
    <location>
        <begin position="221"/>
        <end position="242"/>
    </location>
</feature>
<feature type="transmembrane region" description="Helical" evidence="1">
    <location>
        <begin position="168"/>
        <end position="188"/>
    </location>
</feature>
<sequence length="247" mass="24982">MSVLAAERIKLTSTRSPWWCVGSAVALTMGLNAIVVVAATREDGIPATVAATQFGYTTGMAVLMVMATLAVTTEYSVGTIRTTFLAVPGRTAALAAKTAVVAAVAGVVGLVTGFGSWAMGRLLLPSADLALAGATEWRQVAGVGLVYLVASVVAVAVGILVRHTAGAVSLVLVWALMAEQLLTLVPGVGNAIGPWLPFQAAKRFLTAGEAPTGAGLLDGPWAAMGYFAAVAAVLLAVAIGLAKHRDA</sequence>
<keyword evidence="1" id="KW-1133">Transmembrane helix</keyword>
<gene>
    <name evidence="2" type="ORF">HOP40_17740</name>
</gene>
<proteinExistence type="predicted"/>
<evidence type="ECO:0008006" key="4">
    <source>
        <dbReference type="Google" id="ProtNLM"/>
    </source>
</evidence>
<feature type="transmembrane region" description="Helical" evidence="1">
    <location>
        <begin position="59"/>
        <end position="77"/>
    </location>
</feature>
<dbReference type="AlphaFoldDB" id="A0A6M6JJP5"/>
<protein>
    <recommendedName>
        <fullName evidence="4">ABC transporter permease</fullName>
    </recommendedName>
</protein>
<feature type="transmembrane region" description="Helical" evidence="1">
    <location>
        <begin position="98"/>
        <end position="120"/>
    </location>
</feature>
<name>A0A6M6JJP5_9PSEU</name>
<dbReference type="RefSeq" id="WP_172160010.1">
    <property type="nucleotide sequence ID" value="NZ_CP053564.1"/>
</dbReference>
<evidence type="ECO:0000313" key="2">
    <source>
        <dbReference type="EMBL" id="QJY47425.1"/>
    </source>
</evidence>
<organism evidence="2 3">
    <name type="scientific">Pseudonocardia broussonetiae</name>
    <dbReference type="NCBI Taxonomy" id="2736640"/>
    <lineage>
        <taxon>Bacteria</taxon>
        <taxon>Bacillati</taxon>
        <taxon>Actinomycetota</taxon>
        <taxon>Actinomycetes</taxon>
        <taxon>Pseudonocardiales</taxon>
        <taxon>Pseudonocardiaceae</taxon>
        <taxon>Pseudonocardia</taxon>
    </lineage>
</organism>
<keyword evidence="3" id="KW-1185">Reference proteome</keyword>
<evidence type="ECO:0000256" key="1">
    <source>
        <dbReference type="SAM" id="Phobius"/>
    </source>
</evidence>
<dbReference type="EMBL" id="CP053564">
    <property type="protein sequence ID" value="QJY47425.1"/>
    <property type="molecule type" value="Genomic_DNA"/>
</dbReference>
<keyword evidence="1" id="KW-0812">Transmembrane</keyword>
<evidence type="ECO:0000313" key="3">
    <source>
        <dbReference type="Proteomes" id="UP000505377"/>
    </source>
</evidence>
<reference evidence="2 3" key="1">
    <citation type="submission" date="2020-05" db="EMBL/GenBank/DDBJ databases">
        <authorList>
            <person name="Mo P."/>
        </authorList>
    </citation>
    <scope>NUCLEOTIDE SEQUENCE [LARGE SCALE GENOMIC DNA]</scope>
    <source>
        <strain evidence="2 3">Gen01</strain>
    </source>
</reference>